<dbReference type="PIRSF" id="PIRSF020680">
    <property type="entry name" value="PhnH"/>
    <property type="match status" value="1"/>
</dbReference>
<keyword evidence="2" id="KW-1185">Reference proteome</keyword>
<protein>
    <submittedName>
        <fullName evidence="1">Phosphonate C-P lyase system protein PhnH</fullName>
    </submittedName>
</protein>
<keyword evidence="1" id="KW-0456">Lyase</keyword>
<comment type="caution">
    <text evidence="1">The sequence shown here is derived from an EMBL/GenBank/DDBJ whole genome shotgun (WGS) entry which is preliminary data.</text>
</comment>
<proteinExistence type="predicted"/>
<dbReference type="InterPro" id="IPR008772">
    <property type="entry name" value="Phosphonate_metab_PhnH"/>
</dbReference>
<evidence type="ECO:0000313" key="2">
    <source>
        <dbReference type="Proteomes" id="UP001596044"/>
    </source>
</evidence>
<dbReference type="SUPFAM" id="SSF159709">
    <property type="entry name" value="PhnH-like"/>
    <property type="match status" value="1"/>
</dbReference>
<dbReference type="GO" id="GO:0016829">
    <property type="term" value="F:lyase activity"/>
    <property type="evidence" value="ECO:0007669"/>
    <property type="project" value="UniProtKB-KW"/>
</dbReference>
<dbReference type="InterPro" id="IPR038058">
    <property type="entry name" value="PhnH-like_sp"/>
</dbReference>
<dbReference type="Gene3D" id="3.40.50.11310">
    <property type="entry name" value="Bacterial phosphonate metabolism protein PhnH"/>
    <property type="match status" value="1"/>
</dbReference>
<dbReference type="NCBIfam" id="TIGR03292">
    <property type="entry name" value="PhnH_redo"/>
    <property type="match status" value="1"/>
</dbReference>
<name>A0ABW0K444_9BACL</name>
<dbReference type="EMBL" id="JBHSMJ010000007">
    <property type="protein sequence ID" value="MFC5447422.1"/>
    <property type="molecule type" value="Genomic_DNA"/>
</dbReference>
<dbReference type="RefSeq" id="WP_270884213.1">
    <property type="nucleotide sequence ID" value="NZ_JAQFVF010000065.1"/>
</dbReference>
<evidence type="ECO:0000313" key="1">
    <source>
        <dbReference type="EMBL" id="MFC5447422.1"/>
    </source>
</evidence>
<organism evidence="1 2">
    <name type="scientific">Paenibacillus aestuarii</name>
    <dbReference type="NCBI Taxonomy" id="516965"/>
    <lineage>
        <taxon>Bacteria</taxon>
        <taxon>Bacillati</taxon>
        <taxon>Bacillota</taxon>
        <taxon>Bacilli</taxon>
        <taxon>Bacillales</taxon>
        <taxon>Paenibacillaceae</taxon>
        <taxon>Paenibacillus</taxon>
    </lineage>
</organism>
<dbReference type="Pfam" id="PF05845">
    <property type="entry name" value="PhnH"/>
    <property type="match status" value="1"/>
</dbReference>
<accession>A0ABW0K444</accession>
<gene>
    <name evidence="1" type="primary">phnH</name>
    <name evidence="1" type="ORF">ACFPOG_04080</name>
</gene>
<reference evidence="2" key="1">
    <citation type="journal article" date="2019" name="Int. J. Syst. Evol. Microbiol.">
        <title>The Global Catalogue of Microorganisms (GCM) 10K type strain sequencing project: providing services to taxonomists for standard genome sequencing and annotation.</title>
        <authorList>
            <consortium name="The Broad Institute Genomics Platform"/>
            <consortium name="The Broad Institute Genome Sequencing Center for Infectious Disease"/>
            <person name="Wu L."/>
            <person name="Ma J."/>
        </authorList>
    </citation>
    <scope>NUCLEOTIDE SEQUENCE [LARGE SCALE GENOMIC DNA]</scope>
    <source>
        <strain evidence="2">KACC 11904</strain>
    </source>
</reference>
<dbReference type="Proteomes" id="UP001596044">
    <property type="component" value="Unassembled WGS sequence"/>
</dbReference>
<sequence length="198" mass="21548">MSLDMVHDIQSAYRQLVDSMSRPGLITSVAEEAGKLGELPSLLPATLIVAQMLLDTEVTFKVVAEREGQAAHLLSQLTYAKEAALEEADYIFVLSDASQEQRLQAMQAAKIGELRDPHHAATVIMETSSLTGGPKLRLSGPGIQSVAQAEIDMDGSWVDVRAERNVEFPLGLDLIFTDNTHRLLALPRTTQVAKEAIL</sequence>